<feature type="region of interest" description="Disordered" evidence="1">
    <location>
        <begin position="28"/>
        <end position="52"/>
    </location>
</feature>
<accession>A0A1H1ABK4</accession>
<name>A0A1H1ABK4_9ACTN</name>
<keyword evidence="3" id="KW-1185">Reference proteome</keyword>
<evidence type="ECO:0000313" key="3">
    <source>
        <dbReference type="Proteomes" id="UP000183053"/>
    </source>
</evidence>
<dbReference type="EMBL" id="FNLF01000002">
    <property type="protein sequence ID" value="SDQ36921.1"/>
    <property type="molecule type" value="Genomic_DNA"/>
</dbReference>
<proteinExistence type="predicted"/>
<sequence>MVESECRTCHVCGTRHYNACPWLWGGDPERPVPAMDGRPDEDTSILPNLAVQ</sequence>
<reference evidence="3" key="1">
    <citation type="submission" date="2016-10" db="EMBL/GenBank/DDBJ databases">
        <authorList>
            <person name="Varghese N."/>
            <person name="Submissions S."/>
        </authorList>
    </citation>
    <scope>NUCLEOTIDE SEQUENCE [LARGE SCALE GENOMIC DNA]</scope>
    <source>
        <strain evidence="3">DSM 44142</strain>
    </source>
</reference>
<dbReference type="AlphaFoldDB" id="A0A1H1ABK4"/>
<protein>
    <submittedName>
        <fullName evidence="2">Uncharacterized protein</fullName>
    </submittedName>
</protein>
<dbReference type="STRING" id="47312.SAMN04489765_0141"/>
<evidence type="ECO:0000256" key="1">
    <source>
        <dbReference type="SAM" id="MobiDB-lite"/>
    </source>
</evidence>
<gene>
    <name evidence="2" type="ORF">SAMN04489765_0141</name>
</gene>
<organism evidence="2 3">
    <name type="scientific">Tsukamurella pulmonis</name>
    <dbReference type="NCBI Taxonomy" id="47312"/>
    <lineage>
        <taxon>Bacteria</taxon>
        <taxon>Bacillati</taxon>
        <taxon>Actinomycetota</taxon>
        <taxon>Actinomycetes</taxon>
        <taxon>Mycobacteriales</taxon>
        <taxon>Tsukamurellaceae</taxon>
        <taxon>Tsukamurella</taxon>
    </lineage>
</organism>
<dbReference type="Proteomes" id="UP000183053">
    <property type="component" value="Unassembled WGS sequence"/>
</dbReference>
<evidence type="ECO:0000313" key="2">
    <source>
        <dbReference type="EMBL" id="SDQ36921.1"/>
    </source>
</evidence>